<keyword evidence="2" id="KW-1185">Reference proteome</keyword>
<organism evidence="1 2">
    <name type="scientific">Roseospirillum parvum</name>
    <dbReference type="NCBI Taxonomy" id="83401"/>
    <lineage>
        <taxon>Bacteria</taxon>
        <taxon>Pseudomonadati</taxon>
        <taxon>Pseudomonadota</taxon>
        <taxon>Alphaproteobacteria</taxon>
        <taxon>Rhodospirillales</taxon>
        <taxon>Rhodospirillaceae</taxon>
        <taxon>Roseospirillum</taxon>
    </lineage>
</organism>
<dbReference type="Proteomes" id="UP000217076">
    <property type="component" value="Unassembled WGS sequence"/>
</dbReference>
<dbReference type="AlphaFoldDB" id="A0A1G7XTC7"/>
<reference evidence="2" key="1">
    <citation type="submission" date="2016-10" db="EMBL/GenBank/DDBJ databases">
        <authorList>
            <person name="Varghese N."/>
            <person name="Submissions S."/>
        </authorList>
    </citation>
    <scope>NUCLEOTIDE SEQUENCE [LARGE SCALE GENOMIC DNA]</scope>
    <source>
        <strain evidence="2">930I</strain>
    </source>
</reference>
<sequence>MKTYQGWRGPEGTLVTVDGQPLEPRLDLLSLAAEGFEWGYQGNGPGQLALALLADALGDDARALALHRAFRDEVVVFLSGDEWALSEAQVRRAVADLERSAQARADDGVVEVPMTLEELLNKVRGR</sequence>
<accession>A0A1G7XTC7</accession>
<dbReference type="Pfam" id="PF19663">
    <property type="entry name" value="DUF6166"/>
    <property type="match status" value="1"/>
</dbReference>
<proteinExistence type="predicted"/>
<dbReference type="STRING" id="83401.SAMN05421742_10389"/>
<evidence type="ECO:0000313" key="2">
    <source>
        <dbReference type="Proteomes" id="UP000217076"/>
    </source>
</evidence>
<dbReference type="InterPro" id="IPR046164">
    <property type="entry name" value="DUF6166"/>
</dbReference>
<dbReference type="RefSeq" id="WP_176787658.1">
    <property type="nucleotide sequence ID" value="NZ_FNCV01000003.1"/>
</dbReference>
<protein>
    <submittedName>
        <fullName evidence="1">Uncharacterized protein</fullName>
    </submittedName>
</protein>
<evidence type="ECO:0000313" key="1">
    <source>
        <dbReference type="EMBL" id="SDG87391.1"/>
    </source>
</evidence>
<name>A0A1G7XTC7_9PROT</name>
<dbReference type="EMBL" id="FNCV01000003">
    <property type="protein sequence ID" value="SDG87391.1"/>
    <property type="molecule type" value="Genomic_DNA"/>
</dbReference>
<gene>
    <name evidence="1" type="ORF">SAMN05421742_10389</name>
</gene>